<name>A0A3M7F040_HORWE</name>
<sequence length="646" mass="72197">MNLTRWKSPSSRTNLDIPTFHYPPLKSSKTGIRLAVIQPGTGSKALSIKLVDSFVTGPVDNLPPYDALSYTWGTGPRSKQILCNGKRMQVTETLLAALHRFRRPHHEVKVWIDQICICQDRVKERNRQVQMMGDIFKGARKVIVWLGEDYEDSRAGMQLAGQLCAVAKKTHVYSLDVGDLETHGLPKRGHRRWKALAAILRRPWFWRTWVVQEVVLNPNVELVLGAAALTWDELESVVALLEGPAPSFWQPDQVISASELPFSRINRIRTRHRRLLDARRESVSNDTLDPSKLQTEQSQPDEDVDNPDILDLLFMSRGLGATDPRDKIYALLGLSKHDIEPDYSQSPESIFIDFALQTLGVATNRFAKLEAIDGETPLASDRDFRRAIVLLSCAGRQNQRLSLPSWVPDWTTTLASRPLIFGLEDARYSAGGNRIGTFDWKYETGLHLSGILLDTVQVAGRVLLDFDAQSTASNDTDSHALIAHWWQEAHELAGKRIDTSPGSTPYTDAFERMRRRLYLCKHGYYVGEPSRRMQHGRRGSLLDDSSEGSAPTSQASHSATQTLTLGPTRGRVMMVTSTGFLGLAPHGTREGDVVFVVRGIDVPLVFRANGDDDASYELVGEGYVQGVMEGEALLMRELVALEVIVR</sequence>
<dbReference type="AlphaFoldDB" id="A0A3M7F040"/>
<accession>A0A3M7F040</accession>
<evidence type="ECO:0000256" key="1">
    <source>
        <dbReference type="SAM" id="MobiDB-lite"/>
    </source>
</evidence>
<dbReference type="Pfam" id="PF26639">
    <property type="entry name" value="Het-6_barrel"/>
    <property type="match status" value="1"/>
</dbReference>
<dbReference type="PANTHER" id="PTHR24148">
    <property type="entry name" value="ANKYRIN REPEAT DOMAIN-CONTAINING PROTEIN 39 HOMOLOG-RELATED"/>
    <property type="match status" value="1"/>
</dbReference>
<comment type="caution">
    <text evidence="3">The sequence shown here is derived from an EMBL/GenBank/DDBJ whole genome shotgun (WGS) entry which is preliminary data.</text>
</comment>
<evidence type="ECO:0000259" key="2">
    <source>
        <dbReference type="Pfam" id="PF06985"/>
    </source>
</evidence>
<reference evidence="3 4" key="1">
    <citation type="journal article" date="2018" name="BMC Genomics">
        <title>Genomic evidence for intraspecific hybridization in a clonal and extremely halotolerant yeast.</title>
        <authorList>
            <person name="Gostincar C."/>
            <person name="Stajich J.E."/>
            <person name="Zupancic J."/>
            <person name="Zalar P."/>
            <person name="Gunde-Cimerman N."/>
        </authorList>
    </citation>
    <scope>NUCLEOTIDE SEQUENCE [LARGE SCALE GENOMIC DNA]</scope>
    <source>
        <strain evidence="3 4">EXF-171</strain>
    </source>
</reference>
<evidence type="ECO:0000313" key="4">
    <source>
        <dbReference type="Proteomes" id="UP000281468"/>
    </source>
</evidence>
<dbReference type="Proteomes" id="UP000281468">
    <property type="component" value="Unassembled WGS sequence"/>
</dbReference>
<feature type="compositionally biased region" description="Polar residues" evidence="1">
    <location>
        <begin position="547"/>
        <end position="563"/>
    </location>
</feature>
<dbReference type="PANTHER" id="PTHR24148:SF64">
    <property type="entry name" value="HETEROKARYON INCOMPATIBILITY DOMAIN-CONTAINING PROTEIN"/>
    <property type="match status" value="1"/>
</dbReference>
<feature type="compositionally biased region" description="Polar residues" evidence="1">
    <location>
        <begin position="284"/>
        <end position="298"/>
    </location>
</feature>
<feature type="region of interest" description="Disordered" evidence="1">
    <location>
        <begin position="281"/>
        <end position="304"/>
    </location>
</feature>
<protein>
    <recommendedName>
        <fullName evidence="2">Heterokaryon incompatibility domain-containing protein</fullName>
    </recommendedName>
</protein>
<proteinExistence type="predicted"/>
<dbReference type="VEuPathDB" id="FungiDB:BTJ68_08903"/>
<gene>
    <name evidence="3" type="ORF">D0862_12196</name>
</gene>
<feature type="region of interest" description="Disordered" evidence="1">
    <location>
        <begin position="530"/>
        <end position="563"/>
    </location>
</feature>
<dbReference type="InterPro" id="IPR010730">
    <property type="entry name" value="HET"/>
</dbReference>
<dbReference type="InterPro" id="IPR052895">
    <property type="entry name" value="HetReg/Transcr_Mod"/>
</dbReference>
<feature type="domain" description="Heterokaryon incompatibility" evidence="2">
    <location>
        <begin position="65"/>
        <end position="213"/>
    </location>
</feature>
<dbReference type="Pfam" id="PF06985">
    <property type="entry name" value="HET"/>
    <property type="match status" value="1"/>
</dbReference>
<organism evidence="3 4">
    <name type="scientific">Hortaea werneckii</name>
    <name type="common">Black yeast</name>
    <name type="synonym">Cladosporium werneckii</name>
    <dbReference type="NCBI Taxonomy" id="91943"/>
    <lineage>
        <taxon>Eukaryota</taxon>
        <taxon>Fungi</taxon>
        <taxon>Dikarya</taxon>
        <taxon>Ascomycota</taxon>
        <taxon>Pezizomycotina</taxon>
        <taxon>Dothideomycetes</taxon>
        <taxon>Dothideomycetidae</taxon>
        <taxon>Mycosphaerellales</taxon>
        <taxon>Teratosphaeriaceae</taxon>
        <taxon>Hortaea</taxon>
    </lineage>
</organism>
<evidence type="ECO:0000313" key="3">
    <source>
        <dbReference type="EMBL" id="RMY81896.1"/>
    </source>
</evidence>
<dbReference type="EMBL" id="QWIQ01000572">
    <property type="protein sequence ID" value="RMY81896.1"/>
    <property type="molecule type" value="Genomic_DNA"/>
</dbReference>